<evidence type="ECO:0000313" key="2">
    <source>
        <dbReference type="Proteomes" id="UP000036403"/>
    </source>
</evidence>
<gene>
    <name evidence="1" type="ORF">RF55_10273</name>
</gene>
<accession>A0A0J7KIE4</accession>
<name>A0A0J7KIE4_LASNI</name>
<keyword evidence="2" id="KW-1185">Reference proteome</keyword>
<dbReference type="AlphaFoldDB" id="A0A0J7KIE4"/>
<organism evidence="1 2">
    <name type="scientific">Lasius niger</name>
    <name type="common">Black garden ant</name>
    <dbReference type="NCBI Taxonomy" id="67767"/>
    <lineage>
        <taxon>Eukaryota</taxon>
        <taxon>Metazoa</taxon>
        <taxon>Ecdysozoa</taxon>
        <taxon>Arthropoda</taxon>
        <taxon>Hexapoda</taxon>
        <taxon>Insecta</taxon>
        <taxon>Pterygota</taxon>
        <taxon>Neoptera</taxon>
        <taxon>Endopterygota</taxon>
        <taxon>Hymenoptera</taxon>
        <taxon>Apocrita</taxon>
        <taxon>Aculeata</taxon>
        <taxon>Formicoidea</taxon>
        <taxon>Formicidae</taxon>
        <taxon>Formicinae</taxon>
        <taxon>Lasius</taxon>
        <taxon>Lasius</taxon>
    </lineage>
</organism>
<dbReference type="PaxDb" id="67767-A0A0J7KIE4"/>
<reference evidence="1 2" key="1">
    <citation type="submission" date="2015-04" db="EMBL/GenBank/DDBJ databases">
        <title>Lasius niger genome sequencing.</title>
        <authorList>
            <person name="Konorov E.A."/>
            <person name="Nikitin M.A."/>
            <person name="Kirill M.V."/>
            <person name="Chang P."/>
        </authorList>
    </citation>
    <scope>NUCLEOTIDE SEQUENCE [LARGE SCALE GENOMIC DNA]</scope>
    <source>
        <tissue evidence="1">Whole</tissue>
    </source>
</reference>
<comment type="caution">
    <text evidence="1">The sequence shown here is derived from an EMBL/GenBank/DDBJ whole genome shotgun (WGS) entry which is preliminary data.</text>
</comment>
<sequence length="115" mass="12635">MRKAANEKLIIEIPGPNGASLAGILQEKLQIALDDMARINKPAALSELRLAGIDPSITVDEICRDLATIVVSCKGIYLVSYYVSPNISMQVFQEFLDELDRVTMYIGSKFLICGD</sequence>
<evidence type="ECO:0000313" key="1">
    <source>
        <dbReference type="EMBL" id="KMQ90024.1"/>
    </source>
</evidence>
<dbReference type="Proteomes" id="UP000036403">
    <property type="component" value="Unassembled WGS sequence"/>
</dbReference>
<protein>
    <submittedName>
        <fullName evidence="1">Proline-rich p65 protein</fullName>
    </submittedName>
</protein>
<proteinExistence type="predicted"/>
<dbReference type="EMBL" id="LBMM01007115">
    <property type="protein sequence ID" value="KMQ90024.1"/>
    <property type="molecule type" value="Genomic_DNA"/>
</dbReference>
<dbReference type="OrthoDB" id="6780406at2759"/>